<gene>
    <name evidence="1" type="ORF">GHJ91_10555</name>
</gene>
<dbReference type="EMBL" id="WISB01000070">
    <property type="protein sequence ID" value="MQW69584.1"/>
    <property type="molecule type" value="Genomic_DNA"/>
</dbReference>
<name>A0A6G1WIQ4_9HYPH</name>
<accession>A0A6G1WIQ4</accession>
<protein>
    <submittedName>
        <fullName evidence="1">Uncharacterized protein</fullName>
    </submittedName>
</protein>
<reference evidence="1" key="1">
    <citation type="journal article" date="2013" name="Genome Biol.">
        <title>Comparative genomics of the core and accessory genomes of 48 Sinorhizobium strains comprising five genospecies.</title>
        <authorList>
            <person name="Sugawara M."/>
            <person name="Epstein B."/>
            <person name="Badgley B.D."/>
            <person name="Unno T."/>
            <person name="Xu L."/>
            <person name="Reese J."/>
            <person name="Gyaneshwar P."/>
            <person name="Denny R."/>
            <person name="Mudge J."/>
            <person name="Bharti A.K."/>
            <person name="Farmer A.D."/>
            <person name="May G.D."/>
            <person name="Woodward J.E."/>
            <person name="Medigue C."/>
            <person name="Vallenet D."/>
            <person name="Lajus A."/>
            <person name="Rouy Z."/>
            <person name="Martinez-Vaz B."/>
            <person name="Tiffin P."/>
            <person name="Young N.D."/>
            <person name="Sadowsky M.J."/>
        </authorList>
    </citation>
    <scope>NUCLEOTIDE SEQUENCE</scope>
    <source>
        <strain evidence="1">M1</strain>
    </source>
</reference>
<proteinExistence type="predicted"/>
<sequence length="418" mass="47737">MSGVAPSLFKGIAVVIDNGIGREAEIDKILQNIEASGGHAIRLLELPEENYDLEHFARVSFFIMDWNFASKEGVPLDAGVRLPGSLNKAMIANNIAFLKRLSQSRHAPVFIFSNEEPEVVVGELSSDPDLHKSVEESHILVRRKSDVVDKLYEVLEEWASKTPSVLTLRSWERGYLKAANDLFIDFHNRTPYWPVLLWQTFDADKIPPEIEMNKLLNRLVESRMEHLDLKLEPFLEKVAEHKASNEGGYIASVHKVLEGERFLRDEKLAENFFSPGDVFERADEHGNKTYWMNIRAECDCIRGSDGLDLYLLKMKLLPENEIEIDTRNGAIQNERDGEVVIFAMMEGKTFAVQFKDLRVRTIKNLRTEKYARIGRLLAPFSTRVQQRYSSYIQRPGMPRIPPAFYPASNEENSKAAQA</sequence>
<organism evidence="1">
    <name type="scientific">Sinorhizobium medicae</name>
    <dbReference type="NCBI Taxonomy" id="110321"/>
    <lineage>
        <taxon>Bacteria</taxon>
        <taxon>Pseudomonadati</taxon>
        <taxon>Pseudomonadota</taxon>
        <taxon>Alphaproteobacteria</taxon>
        <taxon>Hyphomicrobiales</taxon>
        <taxon>Rhizobiaceae</taxon>
        <taxon>Sinorhizobium/Ensifer group</taxon>
        <taxon>Sinorhizobium</taxon>
    </lineage>
</organism>
<evidence type="ECO:0000313" key="1">
    <source>
        <dbReference type="EMBL" id="MQW69584.1"/>
    </source>
</evidence>
<dbReference type="AlphaFoldDB" id="A0A6G1WIQ4"/>
<comment type="caution">
    <text evidence="1">The sequence shown here is derived from an EMBL/GenBank/DDBJ whole genome shotgun (WGS) entry which is preliminary data.</text>
</comment>
<dbReference type="RefSeq" id="WP_153412797.1">
    <property type="nucleotide sequence ID" value="NZ_WISB01000070.1"/>
</dbReference>